<evidence type="ECO:0000256" key="6">
    <source>
        <dbReference type="SAM" id="Phobius"/>
    </source>
</evidence>
<dbReference type="OMA" id="YGLDICQ"/>
<gene>
    <name evidence="8" type="ORF">CONCODRAFT_16130</name>
</gene>
<keyword evidence="9" id="KW-1185">Reference proteome</keyword>
<keyword evidence="3 6" id="KW-0812">Transmembrane</keyword>
<dbReference type="Gene3D" id="1.20.144.10">
    <property type="entry name" value="Phosphatidic acid phosphatase type 2/haloperoxidase"/>
    <property type="match status" value="1"/>
</dbReference>
<dbReference type="GO" id="GO:0046839">
    <property type="term" value="P:phospholipid dephosphorylation"/>
    <property type="evidence" value="ECO:0007669"/>
    <property type="project" value="TreeGrafter"/>
</dbReference>
<dbReference type="SUPFAM" id="SSF48317">
    <property type="entry name" value="Acid phosphatase/Vanadium-dependent haloperoxidase"/>
    <property type="match status" value="1"/>
</dbReference>
<reference evidence="8 9" key="1">
    <citation type="journal article" date="2015" name="Genome Biol. Evol.">
        <title>Phylogenomic analyses indicate that early fungi evolved digesting cell walls of algal ancestors of land plants.</title>
        <authorList>
            <person name="Chang Y."/>
            <person name="Wang S."/>
            <person name="Sekimoto S."/>
            <person name="Aerts A.L."/>
            <person name="Choi C."/>
            <person name="Clum A."/>
            <person name="LaButti K.M."/>
            <person name="Lindquist E.A."/>
            <person name="Yee Ngan C."/>
            <person name="Ohm R.A."/>
            <person name="Salamov A.A."/>
            <person name="Grigoriev I.V."/>
            <person name="Spatafora J.W."/>
            <person name="Berbee M.L."/>
        </authorList>
    </citation>
    <scope>NUCLEOTIDE SEQUENCE [LARGE SCALE GENOMIC DNA]</scope>
    <source>
        <strain evidence="8 9">NRRL 28638</strain>
    </source>
</reference>
<dbReference type="OrthoDB" id="10030083at2759"/>
<feature type="transmembrane region" description="Helical" evidence="6">
    <location>
        <begin position="220"/>
        <end position="242"/>
    </location>
</feature>
<dbReference type="Pfam" id="PF01569">
    <property type="entry name" value="PAP2"/>
    <property type="match status" value="1"/>
</dbReference>
<dbReference type="STRING" id="796925.A0A137PBZ2"/>
<name>A0A137PBZ2_CONC2</name>
<dbReference type="EMBL" id="KQ964452">
    <property type="protein sequence ID" value="KXN72485.1"/>
    <property type="molecule type" value="Genomic_DNA"/>
</dbReference>
<feature type="transmembrane region" description="Helical" evidence="6">
    <location>
        <begin position="90"/>
        <end position="112"/>
    </location>
</feature>
<organism evidence="8 9">
    <name type="scientific">Conidiobolus coronatus (strain ATCC 28846 / CBS 209.66 / NRRL 28638)</name>
    <name type="common">Delacroixia coronata</name>
    <dbReference type="NCBI Taxonomy" id="796925"/>
    <lineage>
        <taxon>Eukaryota</taxon>
        <taxon>Fungi</taxon>
        <taxon>Fungi incertae sedis</taxon>
        <taxon>Zoopagomycota</taxon>
        <taxon>Entomophthoromycotina</taxon>
        <taxon>Entomophthoromycetes</taxon>
        <taxon>Entomophthorales</taxon>
        <taxon>Ancylistaceae</taxon>
        <taxon>Conidiobolus</taxon>
    </lineage>
</organism>
<dbReference type="GO" id="GO:0008195">
    <property type="term" value="F:phosphatidate phosphatase activity"/>
    <property type="evidence" value="ECO:0007669"/>
    <property type="project" value="TreeGrafter"/>
</dbReference>
<dbReference type="SMART" id="SM00014">
    <property type="entry name" value="acidPPc"/>
    <property type="match status" value="1"/>
</dbReference>
<protein>
    <submittedName>
        <fullName evidence="8">PAP2-domain-containing protein</fullName>
    </submittedName>
</protein>
<sequence>MSKFTRIINWSPVQLAFDWIGCFGLIYLIYLIESTTTPFKHREFLLNDTNIGHPFTVEEIVPNKALLWLCFGGPIIILLASYLKVRNWKFVHIAIIGLFFNLALGAFIIQLLKNLVGRLRPDFIDRCIPNEASLGSTLLLTLDICTQTNPWTLRDGTQSFPSGHAANTFGSLLFLALYFNLIFQLKNSRFKWLQYYCFILPLSISLYVGISRIWDFRHHWEDVLVGSCIGIFTGLFSYFYYFKKIINHYDDKDSEVQENKYELVDSMEN</sequence>
<feature type="transmembrane region" description="Helical" evidence="6">
    <location>
        <begin position="65"/>
        <end position="83"/>
    </location>
</feature>
<evidence type="ECO:0000256" key="3">
    <source>
        <dbReference type="ARBA" id="ARBA00022692"/>
    </source>
</evidence>
<dbReference type="InterPro" id="IPR036938">
    <property type="entry name" value="PAP2/HPO_sf"/>
</dbReference>
<dbReference type="InterPro" id="IPR000326">
    <property type="entry name" value="PAP2/HPO"/>
</dbReference>
<feature type="transmembrane region" description="Helical" evidence="6">
    <location>
        <begin position="195"/>
        <end position="214"/>
    </location>
</feature>
<feature type="domain" description="Phosphatidic acid phosphatase type 2/haloperoxidase" evidence="7">
    <location>
        <begin position="95"/>
        <end position="238"/>
    </location>
</feature>
<dbReference type="InterPro" id="IPR043216">
    <property type="entry name" value="PAP-like"/>
</dbReference>
<evidence type="ECO:0000256" key="1">
    <source>
        <dbReference type="ARBA" id="ARBA00004141"/>
    </source>
</evidence>
<evidence type="ECO:0000313" key="9">
    <source>
        <dbReference type="Proteomes" id="UP000070444"/>
    </source>
</evidence>
<dbReference type="GO" id="GO:0006644">
    <property type="term" value="P:phospholipid metabolic process"/>
    <property type="evidence" value="ECO:0007669"/>
    <property type="project" value="InterPro"/>
</dbReference>
<comment type="subcellular location">
    <subcellularLocation>
        <location evidence="1">Membrane</location>
        <topology evidence="1">Multi-pass membrane protein</topology>
    </subcellularLocation>
</comment>
<keyword evidence="4 6" id="KW-1133">Transmembrane helix</keyword>
<accession>A0A137PBZ2</accession>
<evidence type="ECO:0000259" key="7">
    <source>
        <dbReference type="SMART" id="SM00014"/>
    </source>
</evidence>
<evidence type="ECO:0000313" key="8">
    <source>
        <dbReference type="EMBL" id="KXN72485.1"/>
    </source>
</evidence>
<evidence type="ECO:0000256" key="5">
    <source>
        <dbReference type="ARBA" id="ARBA00023136"/>
    </source>
</evidence>
<dbReference type="CDD" id="cd03390">
    <property type="entry name" value="PAP2_containing_1_like"/>
    <property type="match status" value="1"/>
</dbReference>
<feature type="transmembrane region" description="Helical" evidence="6">
    <location>
        <begin position="164"/>
        <end position="183"/>
    </location>
</feature>
<comment type="similarity">
    <text evidence="2">Belongs to the PA-phosphatase related phosphoesterase family.</text>
</comment>
<dbReference type="GO" id="GO:0016020">
    <property type="term" value="C:membrane"/>
    <property type="evidence" value="ECO:0007669"/>
    <property type="project" value="UniProtKB-SubCell"/>
</dbReference>
<proteinExistence type="inferred from homology"/>
<evidence type="ECO:0000256" key="4">
    <source>
        <dbReference type="ARBA" id="ARBA00022989"/>
    </source>
</evidence>
<dbReference type="PANTHER" id="PTHR10165:SF35">
    <property type="entry name" value="RE23632P"/>
    <property type="match status" value="1"/>
</dbReference>
<dbReference type="PANTHER" id="PTHR10165">
    <property type="entry name" value="LIPID PHOSPHATE PHOSPHATASE"/>
    <property type="match status" value="1"/>
</dbReference>
<evidence type="ECO:0000256" key="2">
    <source>
        <dbReference type="ARBA" id="ARBA00008816"/>
    </source>
</evidence>
<dbReference type="AlphaFoldDB" id="A0A137PBZ2"/>
<dbReference type="Proteomes" id="UP000070444">
    <property type="component" value="Unassembled WGS sequence"/>
</dbReference>
<keyword evidence="5 6" id="KW-0472">Membrane</keyword>
<feature type="transmembrane region" description="Helical" evidence="6">
    <location>
        <begin position="12"/>
        <end position="32"/>
    </location>
</feature>